<dbReference type="KEGG" id="bmic:BMR1_02g00940"/>
<dbReference type="AlphaFoldDB" id="I7J5Z7"/>
<dbReference type="RefSeq" id="XP_012647961.1">
    <property type="nucleotide sequence ID" value="XM_012792507.1"/>
</dbReference>
<keyword evidence="4" id="KW-1185">Reference proteome</keyword>
<feature type="domain" description="Activator of Hsp90 ATPase AHSA1-like N-terminal" evidence="2">
    <location>
        <begin position="193"/>
        <end position="315"/>
    </location>
</feature>
<dbReference type="InterPro" id="IPR036338">
    <property type="entry name" value="Aha1"/>
</dbReference>
<proteinExistence type="inferred from homology"/>
<evidence type="ECO:0000313" key="3">
    <source>
        <dbReference type="EMBL" id="CCF73352.1"/>
    </source>
</evidence>
<accession>I7J5Z7</accession>
<reference evidence="3 4" key="2">
    <citation type="journal article" date="2013" name="PLoS ONE">
        <title>Whole genome mapping and re-organization of the nuclear and mitochondrial genomes of Babesia microti isolates.</title>
        <authorList>
            <person name="Cornillot E."/>
            <person name="Dassouli A."/>
            <person name="Garg A."/>
            <person name="Pachikara N."/>
            <person name="Randazzo S."/>
            <person name="Depoix D."/>
            <person name="Carcy B."/>
            <person name="Delbecq S."/>
            <person name="Frutos R."/>
            <person name="Silva J.C."/>
            <person name="Sutton R."/>
            <person name="Krause P.J."/>
            <person name="Mamoun C.B."/>
        </authorList>
    </citation>
    <scope>NUCLEOTIDE SEQUENCE [LARGE SCALE GENOMIC DNA]</scope>
    <source>
        <strain evidence="3 4">RI</strain>
    </source>
</reference>
<dbReference type="PANTHER" id="PTHR13009">
    <property type="entry name" value="HEAT SHOCK PROTEIN 90 HSP90 CO-CHAPERONE AHA-1"/>
    <property type="match status" value="1"/>
</dbReference>
<sequence>MSSKKSNNWHWDEKNYGKWSQEYLSNALKGINFQVYCSPLTIDAIDFNGHTTVSMRKGAQIVTYEYEIKVNWSVKLTKPVESNCENINGLFEIKEFDTENLEDESYVLSAKINCHDTHTSVLNELKNNYFKLVKKALSNFTKDLKAHDASKISIEEDIKGKITEREKPAILSPSPPPGNTVSAWNHNGYHWEEKPMTKWSQNEIKRLLESKPITICSTTITLKDVSATGESSVTIRRGNKVIYYDFVIKAKWEGSDGCEGSLETNNFNSAENADKEIDVSGEFEITYEVEKGSVDTQKITVEVIKRLNEYINLLKLK</sequence>
<gene>
    <name evidence="3" type="ORF">BMR1_02g00940</name>
</gene>
<dbReference type="Gene3D" id="3.15.10.20">
    <property type="entry name" value="Activator of Hsp90 ATPase Aha1, N-terminal domain"/>
    <property type="match status" value="2"/>
</dbReference>
<dbReference type="EMBL" id="FO082872">
    <property type="protein sequence ID" value="CCF73352.1"/>
    <property type="molecule type" value="Genomic_DNA"/>
</dbReference>
<dbReference type="OMA" id="EDNDYEI"/>
<reference evidence="3 4" key="3">
    <citation type="journal article" date="2016" name="Sci. Rep.">
        <title>Genome-wide diversity and gene expression profiling of Babesia microti isolates identify polymorphic genes that mediate host-pathogen interactions.</title>
        <authorList>
            <person name="Silva J.C."/>
            <person name="Cornillot E."/>
            <person name="McCracken C."/>
            <person name="Usmani-Brown S."/>
            <person name="Dwivedi A."/>
            <person name="Ifeonu O.O."/>
            <person name="Crabtree J."/>
            <person name="Gotia H.T."/>
            <person name="Virji A.Z."/>
            <person name="Reynes C."/>
            <person name="Colinge J."/>
            <person name="Kumar V."/>
            <person name="Lawres L."/>
            <person name="Pazzi J.E."/>
            <person name="Pablo J.V."/>
            <person name="Hung C."/>
            <person name="Brancato J."/>
            <person name="Kumari P."/>
            <person name="Orvis J."/>
            <person name="Tretina K."/>
            <person name="Chibucos M."/>
            <person name="Ott S."/>
            <person name="Sadzewicz L."/>
            <person name="Sengamalay N."/>
            <person name="Shetty A.C."/>
            <person name="Su Q."/>
            <person name="Tallon L."/>
            <person name="Fraser C.M."/>
            <person name="Frutos R."/>
            <person name="Molina D.M."/>
            <person name="Krause P.J."/>
            <person name="Ben Mamoun C."/>
        </authorList>
    </citation>
    <scope>NUCLEOTIDE SEQUENCE [LARGE SCALE GENOMIC DNA]</scope>
    <source>
        <strain evidence="3 4">RI</strain>
    </source>
</reference>
<evidence type="ECO:0000313" key="4">
    <source>
        <dbReference type="Proteomes" id="UP000002899"/>
    </source>
</evidence>
<feature type="domain" description="Activator of Hsp90 ATPase AHSA1-like N-terminal" evidence="2">
    <location>
        <begin position="13"/>
        <end position="151"/>
    </location>
</feature>
<name>I7J5Z7_BABMR</name>
<evidence type="ECO:0000259" key="2">
    <source>
        <dbReference type="SMART" id="SM01000"/>
    </source>
</evidence>
<dbReference type="GO" id="GO:0001671">
    <property type="term" value="F:ATPase activator activity"/>
    <property type="evidence" value="ECO:0007669"/>
    <property type="project" value="InterPro"/>
</dbReference>
<reference evidence="3 4" key="1">
    <citation type="journal article" date="2012" name="Nucleic Acids Res.">
        <title>Sequencing of the smallest Apicomplexan genome from the human pathogen Babesia microti.</title>
        <authorList>
            <person name="Cornillot E."/>
            <person name="Hadj-Kaddour K."/>
            <person name="Dassouli A."/>
            <person name="Noel B."/>
            <person name="Ranwez V."/>
            <person name="Vacherie B."/>
            <person name="Augagneur Y."/>
            <person name="Bres V."/>
            <person name="Duclos A."/>
            <person name="Randazzo S."/>
            <person name="Carcy B."/>
            <person name="Debierre-Grockiego F."/>
            <person name="Delbecq S."/>
            <person name="Moubri-Menage K."/>
            <person name="Shams-Eldin H."/>
            <person name="Usmani-Brown S."/>
            <person name="Bringaud F."/>
            <person name="Wincker P."/>
            <person name="Vivares C.P."/>
            <person name="Schwarz R.T."/>
            <person name="Schetters T.P."/>
            <person name="Krause P.J."/>
            <person name="Gorenflot A."/>
            <person name="Berry V."/>
            <person name="Barbe V."/>
            <person name="Ben Mamoun C."/>
        </authorList>
    </citation>
    <scope>NUCLEOTIDE SEQUENCE [LARGE SCALE GENOMIC DNA]</scope>
    <source>
        <strain evidence="3 4">RI</strain>
    </source>
</reference>
<dbReference type="SUPFAM" id="SSF103111">
    <property type="entry name" value="Activator of Hsp90 ATPase, Aha1"/>
    <property type="match status" value="2"/>
</dbReference>
<dbReference type="Proteomes" id="UP000002899">
    <property type="component" value="Chromosome II"/>
</dbReference>
<dbReference type="InterPro" id="IPR015310">
    <property type="entry name" value="AHSA1-like_N"/>
</dbReference>
<dbReference type="GeneID" id="24423976"/>
<evidence type="ECO:0000256" key="1">
    <source>
        <dbReference type="ARBA" id="ARBA00006817"/>
    </source>
</evidence>
<dbReference type="VEuPathDB" id="PiroplasmaDB:BMR1_02g00940"/>
<dbReference type="GO" id="GO:0051087">
    <property type="term" value="F:protein-folding chaperone binding"/>
    <property type="evidence" value="ECO:0007669"/>
    <property type="project" value="InterPro"/>
</dbReference>
<dbReference type="Pfam" id="PF09229">
    <property type="entry name" value="Aha1_N"/>
    <property type="match status" value="2"/>
</dbReference>
<protein>
    <submittedName>
        <fullName evidence="3">Activator of Hsp90 ATPase N-terminal</fullName>
    </submittedName>
</protein>
<organism evidence="3 4">
    <name type="scientific">Babesia microti (strain RI)</name>
    <dbReference type="NCBI Taxonomy" id="1133968"/>
    <lineage>
        <taxon>Eukaryota</taxon>
        <taxon>Sar</taxon>
        <taxon>Alveolata</taxon>
        <taxon>Apicomplexa</taxon>
        <taxon>Aconoidasida</taxon>
        <taxon>Piroplasmida</taxon>
        <taxon>Babesiidae</taxon>
        <taxon>Babesia</taxon>
    </lineage>
</organism>
<dbReference type="SMART" id="SM01000">
    <property type="entry name" value="Aha1_N"/>
    <property type="match status" value="2"/>
</dbReference>
<dbReference type="OrthoDB" id="567237at2759"/>
<comment type="similarity">
    <text evidence="1">Belongs to the AHA1 family.</text>
</comment>